<evidence type="ECO:0000256" key="2">
    <source>
        <dbReference type="ARBA" id="ARBA00022723"/>
    </source>
</evidence>
<gene>
    <name evidence="4" type="ORF">GK091_16320</name>
</gene>
<organism evidence="4 5">
    <name type="scientific">Spirosoma agri</name>
    <dbReference type="NCBI Taxonomy" id="1987381"/>
    <lineage>
        <taxon>Bacteria</taxon>
        <taxon>Pseudomonadati</taxon>
        <taxon>Bacteroidota</taxon>
        <taxon>Cytophagia</taxon>
        <taxon>Cytophagales</taxon>
        <taxon>Cytophagaceae</taxon>
        <taxon>Spirosoma</taxon>
    </lineage>
</organism>
<comment type="caution">
    <text evidence="4">The sequence shown here is derived from an EMBL/GenBank/DDBJ whole genome shotgun (WGS) entry which is preliminary data.</text>
</comment>
<proteinExistence type="inferred from homology"/>
<dbReference type="RefSeq" id="WP_164040310.1">
    <property type="nucleotide sequence ID" value="NZ_JAAGNZ010000001.1"/>
</dbReference>
<accession>A0A6M0ILB1</accession>
<evidence type="ECO:0000313" key="4">
    <source>
        <dbReference type="EMBL" id="NEU68455.1"/>
    </source>
</evidence>
<sequence>MILFAENFPEKSKTLLTQGCQWWGVILYSNQPPLPTMTQTPGMKTPLTLSSLTSDYAVYNEWANKRLVRWLQSKPSGLMELDVPSSFAGIKGTLVHIWDTQRICLTMLQGTKAPASFRQGFYGSMADVFTGLMEHSTAFATYVQSLSEAELQADINLITPWFDGTQPRVSLIHHCMNHGTYHRGQLITIGRTIGLTDAPTTDYSFYREIG</sequence>
<feature type="binding site" evidence="3">
    <location>
        <position position="96"/>
    </location>
    <ligand>
        <name>a divalent metal cation</name>
        <dbReference type="ChEBI" id="CHEBI:60240"/>
    </ligand>
</feature>
<keyword evidence="2 3" id="KW-0479">Metal-binding</keyword>
<name>A0A6M0ILB1_9BACT</name>
<dbReference type="Proteomes" id="UP000477386">
    <property type="component" value="Unassembled WGS sequence"/>
</dbReference>
<dbReference type="InterPro" id="IPR007837">
    <property type="entry name" value="DinB"/>
</dbReference>
<reference evidence="4 5" key="1">
    <citation type="submission" date="2020-02" db="EMBL/GenBank/DDBJ databases">
        <title>Draft genome sequence of two Spirosoma agri KCTC 52727 and Spirosoma terrae KCTC 52035.</title>
        <authorList>
            <person name="Rojas J."/>
            <person name="Ambika Manirajan B."/>
            <person name="Ratering S."/>
            <person name="Suarez C."/>
            <person name="Schnell S."/>
        </authorList>
    </citation>
    <scope>NUCLEOTIDE SEQUENCE [LARGE SCALE GENOMIC DNA]</scope>
    <source>
        <strain evidence="4 5">KCTC 52727</strain>
    </source>
</reference>
<comment type="similarity">
    <text evidence="1">Belongs to the DinB family.</text>
</comment>
<dbReference type="InterPro" id="IPR034660">
    <property type="entry name" value="DinB/YfiT-like"/>
</dbReference>
<dbReference type="GO" id="GO:0046872">
    <property type="term" value="F:metal ion binding"/>
    <property type="evidence" value="ECO:0007669"/>
    <property type="project" value="UniProtKB-KW"/>
</dbReference>
<dbReference type="Pfam" id="PF05163">
    <property type="entry name" value="DinB"/>
    <property type="match status" value="1"/>
</dbReference>
<dbReference type="Gene3D" id="1.20.120.450">
    <property type="entry name" value="dinb family like domain"/>
    <property type="match status" value="1"/>
</dbReference>
<evidence type="ECO:0000256" key="3">
    <source>
        <dbReference type="PIRSR" id="PIRSR607837-1"/>
    </source>
</evidence>
<dbReference type="AlphaFoldDB" id="A0A6M0ILB1"/>
<dbReference type="PANTHER" id="PTHR37302">
    <property type="entry name" value="SLR1116 PROTEIN"/>
    <property type="match status" value="1"/>
</dbReference>
<dbReference type="PANTHER" id="PTHR37302:SF3">
    <property type="entry name" value="DAMAGE-INDUCIBLE PROTEIN DINB"/>
    <property type="match status" value="1"/>
</dbReference>
<feature type="binding site" evidence="3">
    <location>
        <position position="182"/>
    </location>
    <ligand>
        <name>a divalent metal cation</name>
        <dbReference type="ChEBI" id="CHEBI:60240"/>
    </ligand>
</feature>
<evidence type="ECO:0000256" key="1">
    <source>
        <dbReference type="ARBA" id="ARBA00008635"/>
    </source>
</evidence>
<feature type="binding site" evidence="3">
    <location>
        <position position="178"/>
    </location>
    <ligand>
        <name>a divalent metal cation</name>
        <dbReference type="ChEBI" id="CHEBI:60240"/>
    </ligand>
</feature>
<evidence type="ECO:0000313" key="5">
    <source>
        <dbReference type="Proteomes" id="UP000477386"/>
    </source>
</evidence>
<keyword evidence="5" id="KW-1185">Reference proteome</keyword>
<dbReference type="EMBL" id="JAAGNZ010000001">
    <property type="protein sequence ID" value="NEU68455.1"/>
    <property type="molecule type" value="Genomic_DNA"/>
</dbReference>
<protein>
    <submittedName>
        <fullName evidence="4">Damage-inducible protein DinB</fullName>
    </submittedName>
</protein>
<dbReference type="SUPFAM" id="SSF109854">
    <property type="entry name" value="DinB/YfiT-like putative metalloenzymes"/>
    <property type="match status" value="1"/>
</dbReference>